<dbReference type="KEGG" id="vg:77931785"/>
<feature type="region of interest" description="Disordered" evidence="1">
    <location>
        <begin position="150"/>
        <end position="182"/>
    </location>
</feature>
<sequence>MASGGARARSGPAADPSSARSDARGLRYEALPSQGYDGEVPEFPLPRLEVTSTFFDEGQKCTSVDEGASAERFSRENELWCWAWRTPQAAAWALEPWRWQSVADWVRMKAHCETSEASAADRTGLLRLQEQIGLTPSGLKLNGWAIARDEVAPRRADKETEPDSPPTGKRERRLRAVKDGSG</sequence>
<gene>
    <name evidence="2" type="primary">1</name>
    <name evidence="2" type="ORF">PBI_AUXILIUM_1</name>
</gene>
<dbReference type="GeneID" id="77931785"/>
<organism evidence="2 3">
    <name type="scientific">Arthrobacter phage Auxilium</name>
    <dbReference type="NCBI Taxonomy" id="2419948"/>
    <lineage>
        <taxon>Viruses</taxon>
        <taxon>Duplodnaviria</taxon>
        <taxon>Heunggongvirae</taxon>
        <taxon>Uroviricota</taxon>
        <taxon>Caudoviricetes</taxon>
        <taxon>Richievirus</taxon>
        <taxon>Richievirus auxilium</taxon>
    </lineage>
</organism>
<dbReference type="Proteomes" id="UP000266910">
    <property type="component" value="Genome"/>
</dbReference>
<dbReference type="EMBL" id="MH834598">
    <property type="protein sequence ID" value="AYN55781.1"/>
    <property type="molecule type" value="Genomic_DNA"/>
</dbReference>
<feature type="compositionally biased region" description="Basic and acidic residues" evidence="1">
    <location>
        <begin position="150"/>
        <end position="161"/>
    </location>
</feature>
<evidence type="ECO:0000313" key="3">
    <source>
        <dbReference type="Proteomes" id="UP000266910"/>
    </source>
</evidence>
<name>A0A3G2K9Y2_9CAUD</name>
<reference evidence="2 3" key="1">
    <citation type="submission" date="2018-09" db="EMBL/GenBank/DDBJ databases">
        <authorList>
            <person name="Rimple P.A."/>
            <person name="Stoner T.H."/>
            <person name="Garlena R.A."/>
            <person name="Russell D.A."/>
            <person name="Pope W.H."/>
            <person name="Jacobs-Sera D."/>
            <person name="Hatfull G.F."/>
        </authorList>
    </citation>
    <scope>NUCLEOTIDE SEQUENCE [LARGE SCALE GENOMIC DNA]</scope>
</reference>
<evidence type="ECO:0000256" key="1">
    <source>
        <dbReference type="SAM" id="MobiDB-lite"/>
    </source>
</evidence>
<accession>A0A3G2K9Y2</accession>
<protein>
    <submittedName>
        <fullName evidence="2">Terminase small subunit</fullName>
    </submittedName>
</protein>
<dbReference type="RefSeq" id="YP_010655820.1">
    <property type="nucleotide sequence ID" value="NC_070832.1"/>
</dbReference>
<proteinExistence type="predicted"/>
<keyword evidence="3" id="KW-1185">Reference proteome</keyword>
<feature type="compositionally biased region" description="Low complexity" evidence="1">
    <location>
        <begin position="1"/>
        <end position="20"/>
    </location>
</feature>
<feature type="region of interest" description="Disordered" evidence="1">
    <location>
        <begin position="1"/>
        <end position="24"/>
    </location>
</feature>
<evidence type="ECO:0000313" key="2">
    <source>
        <dbReference type="EMBL" id="AYN55781.1"/>
    </source>
</evidence>